<evidence type="ECO:0000256" key="2">
    <source>
        <dbReference type="SAM" id="Phobius"/>
    </source>
</evidence>
<dbReference type="GO" id="GO:0071782">
    <property type="term" value="C:endoplasmic reticulum tubular network"/>
    <property type="evidence" value="ECO:0007669"/>
    <property type="project" value="TreeGrafter"/>
</dbReference>
<feature type="transmembrane region" description="Helical" evidence="2">
    <location>
        <begin position="81"/>
        <end position="99"/>
    </location>
</feature>
<evidence type="ECO:0000259" key="3">
    <source>
        <dbReference type="Pfam" id="PF10058"/>
    </source>
</evidence>
<evidence type="ECO:0000313" key="4">
    <source>
        <dbReference type="Proteomes" id="UP000087171"/>
    </source>
</evidence>
<protein>
    <submittedName>
        <fullName evidence="5 6">Uncharacterized protein At2g24330</fullName>
    </submittedName>
</protein>
<reference evidence="4" key="1">
    <citation type="journal article" date="2013" name="Nat. Biotechnol.">
        <title>Draft genome sequence of chickpea (Cicer arietinum) provides a resource for trait improvement.</title>
        <authorList>
            <person name="Varshney R.K."/>
            <person name="Song C."/>
            <person name="Saxena R.K."/>
            <person name="Azam S."/>
            <person name="Yu S."/>
            <person name="Sharpe A.G."/>
            <person name="Cannon S."/>
            <person name="Baek J."/>
            <person name="Rosen B.D."/>
            <person name="Tar'an B."/>
            <person name="Millan T."/>
            <person name="Zhang X."/>
            <person name="Ramsay L.D."/>
            <person name="Iwata A."/>
            <person name="Wang Y."/>
            <person name="Nelson W."/>
            <person name="Farmer A.D."/>
            <person name="Gaur P.M."/>
            <person name="Soderlund C."/>
            <person name="Penmetsa R.V."/>
            <person name="Xu C."/>
            <person name="Bharti A.K."/>
            <person name="He W."/>
            <person name="Winter P."/>
            <person name="Zhao S."/>
            <person name="Hane J.K."/>
            <person name="Carrasquilla-Garcia N."/>
            <person name="Condie J.A."/>
            <person name="Upadhyaya H.D."/>
            <person name="Luo M.C."/>
            <person name="Thudi M."/>
            <person name="Gowda C.L."/>
            <person name="Singh N.P."/>
            <person name="Lichtenzveig J."/>
            <person name="Gali K.K."/>
            <person name="Rubio J."/>
            <person name="Nadarajan N."/>
            <person name="Dolezel J."/>
            <person name="Bansal K.C."/>
            <person name="Xu X."/>
            <person name="Edwards D."/>
            <person name="Zhang G."/>
            <person name="Kahl G."/>
            <person name="Gil J."/>
            <person name="Singh K.B."/>
            <person name="Datta S.K."/>
            <person name="Jackson S.A."/>
            <person name="Wang J."/>
            <person name="Cook D.R."/>
        </authorList>
    </citation>
    <scope>NUCLEOTIDE SEQUENCE [LARGE SCALE GENOMIC DNA]</scope>
    <source>
        <strain evidence="4">cv. CDC Frontier</strain>
    </source>
</reference>
<keyword evidence="2" id="KW-0472">Membrane</keyword>
<feature type="transmembrane region" description="Helical" evidence="2">
    <location>
        <begin position="119"/>
        <end position="139"/>
    </location>
</feature>
<reference evidence="5 6" key="2">
    <citation type="submission" date="2025-04" db="UniProtKB">
        <authorList>
            <consortium name="RefSeq"/>
        </authorList>
    </citation>
    <scope>IDENTIFICATION</scope>
    <source>
        <tissue evidence="5 6">Etiolated seedlings</tissue>
    </source>
</reference>
<dbReference type="PANTHER" id="PTHR22166">
    <property type="entry name" value="ENDOPLASMIC RETICULUM JUNCTION FORMATION PROTEIN LUNAPARK"/>
    <property type="match status" value="1"/>
</dbReference>
<dbReference type="Proteomes" id="UP000087171">
    <property type="component" value="Chromosome Ca5"/>
</dbReference>
<gene>
    <name evidence="5 6" type="primary">LOC101500346</name>
</gene>
<dbReference type="PANTHER" id="PTHR22166:SF12">
    <property type="entry name" value="ENDOPLASMIC RETICULUM JUNCTION FORMATION PROTEIN LUNAPARK"/>
    <property type="match status" value="1"/>
</dbReference>
<dbReference type="InterPro" id="IPR019273">
    <property type="entry name" value="Lunapark_Znf"/>
</dbReference>
<feature type="compositionally biased region" description="Basic and acidic residues" evidence="1">
    <location>
        <begin position="412"/>
        <end position="423"/>
    </location>
</feature>
<dbReference type="GeneID" id="101500346"/>
<proteinExistence type="predicted"/>
<dbReference type="eggNOG" id="KOG2846">
    <property type="taxonomic scope" value="Eukaryota"/>
</dbReference>
<dbReference type="InterPro" id="IPR040115">
    <property type="entry name" value="Lnp"/>
</dbReference>
<dbReference type="GO" id="GO:0071786">
    <property type="term" value="P:endoplasmic reticulum tubular network organization"/>
    <property type="evidence" value="ECO:0007669"/>
    <property type="project" value="InterPro"/>
</dbReference>
<evidence type="ECO:0000313" key="5">
    <source>
        <dbReference type="RefSeq" id="XP_004501254.1"/>
    </source>
</evidence>
<organism evidence="4 5">
    <name type="scientific">Cicer arietinum</name>
    <name type="common">Chickpea</name>
    <name type="synonym">Garbanzo</name>
    <dbReference type="NCBI Taxonomy" id="3827"/>
    <lineage>
        <taxon>Eukaryota</taxon>
        <taxon>Viridiplantae</taxon>
        <taxon>Streptophyta</taxon>
        <taxon>Embryophyta</taxon>
        <taxon>Tracheophyta</taxon>
        <taxon>Spermatophyta</taxon>
        <taxon>Magnoliopsida</taxon>
        <taxon>eudicotyledons</taxon>
        <taxon>Gunneridae</taxon>
        <taxon>Pentapetalae</taxon>
        <taxon>rosids</taxon>
        <taxon>fabids</taxon>
        <taxon>Fabales</taxon>
        <taxon>Fabaceae</taxon>
        <taxon>Papilionoideae</taxon>
        <taxon>50 kb inversion clade</taxon>
        <taxon>NPAAA clade</taxon>
        <taxon>Hologalegina</taxon>
        <taxon>IRL clade</taxon>
        <taxon>Cicereae</taxon>
        <taxon>Cicer</taxon>
    </lineage>
</organism>
<feature type="compositionally biased region" description="Basic and acidic residues" evidence="1">
    <location>
        <begin position="1"/>
        <end position="16"/>
    </location>
</feature>
<accession>A0A1S2Y8Z6</accession>
<dbReference type="OrthoDB" id="1725934at2759"/>
<name>A0A1S2Y8Z6_CICAR</name>
<evidence type="ECO:0000256" key="1">
    <source>
        <dbReference type="SAM" id="MobiDB-lite"/>
    </source>
</evidence>
<dbReference type="RefSeq" id="XP_027190407.1">
    <property type="nucleotide sequence ID" value="XM_027334606.1"/>
</dbReference>
<feature type="region of interest" description="Disordered" evidence="1">
    <location>
        <begin position="403"/>
        <end position="423"/>
    </location>
</feature>
<dbReference type="AlphaFoldDB" id="A0A1S2Y8Z6"/>
<keyword evidence="4" id="KW-1185">Reference proteome</keyword>
<sequence>MADDDKAVGEGEKKETSPTAAASGNEKKKQRKGFISRIWNGIFRLHGDDFEKRLQYISKEEAAVIARVTRRSRSRRRMSRNLIIFSVLFEVIAVGYAIMTTRSIDMDWKMRAIRVLPMFLLPALSSATYSAFISFTRMCDRRDQNILEKLRAERQAKIDELKEKTNYYTTQQLIQRYDPDPAAKAAAATVLASKLGADSGLKLYMGDESNLSGASTGKSNDVELVQSSGLRNRKQVHTRSTSLGTISQNFGNQQLVGSEGMDQSVTSEYNQPVVVEHHQPQSSNPQDGGWIARIAALLVGEDPTQSYALICGHCYMHNGLSRKEDFPFITYYCPHCHALNKPKQMDGSISGLHSPNAGSMQMDERILGLPSPNAGSPKTGDSEAVLNATASVAESIITSNSPVDAITEIEEISERTSIEDKTD</sequence>
<keyword evidence="2" id="KW-1133">Transmembrane helix</keyword>
<dbReference type="PaxDb" id="3827-XP_004501254.1"/>
<evidence type="ECO:0000313" key="6">
    <source>
        <dbReference type="RefSeq" id="XP_027190407.1"/>
    </source>
</evidence>
<feature type="domain" description="Lunapark zinc ribbon" evidence="3">
    <location>
        <begin position="290"/>
        <end position="340"/>
    </location>
</feature>
<dbReference type="KEGG" id="cam:101500346"/>
<keyword evidence="2" id="KW-0812">Transmembrane</keyword>
<dbReference type="Pfam" id="PF10058">
    <property type="entry name" value="Zn_ribbon_10"/>
    <property type="match status" value="1"/>
</dbReference>
<dbReference type="RefSeq" id="XP_004501254.1">
    <property type="nucleotide sequence ID" value="XM_004501197.3"/>
</dbReference>
<feature type="region of interest" description="Disordered" evidence="1">
    <location>
        <begin position="1"/>
        <end position="28"/>
    </location>
</feature>